<dbReference type="Proteomes" id="UP001430065">
    <property type="component" value="Unassembled WGS sequence"/>
</dbReference>
<keyword evidence="2" id="KW-1185">Reference proteome</keyword>
<dbReference type="SUPFAM" id="SSF53474">
    <property type="entry name" value="alpha/beta-Hydrolases"/>
    <property type="match status" value="1"/>
</dbReference>
<proteinExistence type="predicted"/>
<dbReference type="Gene3D" id="3.40.50.1820">
    <property type="entry name" value="alpha/beta hydrolase"/>
    <property type="match status" value="1"/>
</dbReference>
<reference evidence="1 2" key="1">
    <citation type="submission" date="2020-10" db="EMBL/GenBank/DDBJ databases">
        <title>Phylogeny of dyella-like bacteria.</title>
        <authorList>
            <person name="Fu J."/>
        </authorList>
    </citation>
    <scope>NUCLEOTIDE SEQUENCE [LARGE SCALE GENOMIC DNA]</scope>
    <source>
        <strain evidence="1 2">THG-B117</strain>
    </source>
</reference>
<sequence length="275" mass="30944">MHEQAFRFGAARHLVGVVGLPPVIEHGVGMILLNAGMVYRVGPFRLHVELARRLNSLGYPTLRFDQSTIGDSGASGQRLSRPEQVLADVRDAMELLKQQSGCTRFVLFGLCSGAQNAHSTAYVDQRVAGAFFLDGYGHRTLGQRVRHYLPRLLSLSVWRQRFARRRTPVAARPAEPAFEVEPLPPKIVRAQLAEMLHRGLKLDFIYSGGVARYFNHVRQFRECFGRLADHPCVSVSYFKEADHTYVLSGDRQRLLDHVAQWMGHHFPITRTGSSA</sequence>
<organism evidence="1 2">
    <name type="scientific">Dyella kyungheensis</name>
    <dbReference type="NCBI Taxonomy" id="1242174"/>
    <lineage>
        <taxon>Bacteria</taxon>
        <taxon>Pseudomonadati</taxon>
        <taxon>Pseudomonadota</taxon>
        <taxon>Gammaproteobacteria</taxon>
        <taxon>Lysobacterales</taxon>
        <taxon>Rhodanobacteraceae</taxon>
        <taxon>Dyella</taxon>
    </lineage>
</organism>
<dbReference type="RefSeq" id="WP_204635637.1">
    <property type="nucleotide sequence ID" value="NZ_JADIKC010000003.1"/>
</dbReference>
<accession>A0ABS2JQD1</accession>
<gene>
    <name evidence="1" type="ORF">ISP20_08670</name>
</gene>
<dbReference type="EMBL" id="JADIKC010000003">
    <property type="protein sequence ID" value="MBM7121230.1"/>
    <property type="molecule type" value="Genomic_DNA"/>
</dbReference>
<dbReference type="InterPro" id="IPR029058">
    <property type="entry name" value="AB_hydrolase_fold"/>
</dbReference>
<keyword evidence="1" id="KW-0378">Hydrolase</keyword>
<dbReference type="GO" id="GO:0016787">
    <property type="term" value="F:hydrolase activity"/>
    <property type="evidence" value="ECO:0007669"/>
    <property type="project" value="UniProtKB-KW"/>
</dbReference>
<evidence type="ECO:0000313" key="2">
    <source>
        <dbReference type="Proteomes" id="UP001430065"/>
    </source>
</evidence>
<name>A0ABS2JQD1_9GAMM</name>
<protein>
    <submittedName>
        <fullName evidence="1">Alpha/beta hydrolase</fullName>
    </submittedName>
</protein>
<evidence type="ECO:0000313" key="1">
    <source>
        <dbReference type="EMBL" id="MBM7121230.1"/>
    </source>
</evidence>
<comment type="caution">
    <text evidence="1">The sequence shown here is derived from an EMBL/GenBank/DDBJ whole genome shotgun (WGS) entry which is preliminary data.</text>
</comment>